<dbReference type="EnsemblMetazoa" id="XM_050649121.1">
    <property type="protein sequence ID" value="XP_050505078.1"/>
    <property type="gene ID" value="LOC114330907"/>
</dbReference>
<organism evidence="23">
    <name type="scientific">Diabrotica virgifera virgifera</name>
    <name type="common">western corn rootworm</name>
    <dbReference type="NCBI Taxonomy" id="50390"/>
    <lineage>
        <taxon>Eukaryota</taxon>
        <taxon>Metazoa</taxon>
        <taxon>Ecdysozoa</taxon>
        <taxon>Arthropoda</taxon>
        <taxon>Hexapoda</taxon>
        <taxon>Insecta</taxon>
        <taxon>Pterygota</taxon>
        <taxon>Neoptera</taxon>
        <taxon>Endopterygota</taxon>
        <taxon>Coleoptera</taxon>
        <taxon>Polyphaga</taxon>
        <taxon>Cucujiformia</taxon>
        <taxon>Chrysomeloidea</taxon>
        <taxon>Chrysomelidae</taxon>
        <taxon>Galerucinae</taxon>
        <taxon>Diabroticina</taxon>
        <taxon>Diabroticites</taxon>
        <taxon>Diabrotica</taxon>
    </lineage>
</organism>
<dbReference type="InterPro" id="IPR000560">
    <property type="entry name" value="His_Pase_clade-2"/>
</dbReference>
<keyword evidence="6" id="KW-1003">Cell membrane</keyword>
<name>A0A6P7FT63_DIAVI</name>
<dbReference type="EnsemblMetazoa" id="XM_050649125.1">
    <property type="protein sequence ID" value="XP_050505082.1"/>
    <property type="gene ID" value="LOC114330907"/>
</dbReference>
<evidence type="ECO:0000256" key="9">
    <source>
        <dbReference type="ARBA" id="ARBA00023136"/>
    </source>
</evidence>
<dbReference type="RefSeq" id="XP_028136148.1">
    <property type="nucleotide sequence ID" value="XM_028280347.1"/>
</dbReference>
<dbReference type="RefSeq" id="XP_050505075.1">
    <property type="nucleotide sequence ID" value="XM_050649118.1"/>
</dbReference>
<evidence type="ECO:0000256" key="7">
    <source>
        <dbReference type="ARBA" id="ARBA00022729"/>
    </source>
</evidence>
<accession>A0A6P7FT63</accession>
<dbReference type="GO" id="GO:0005886">
    <property type="term" value="C:plasma membrane"/>
    <property type="evidence" value="ECO:0007669"/>
    <property type="project" value="UniProtKB-SubCell"/>
</dbReference>
<keyword evidence="17" id="KW-1133">Transmembrane helix</keyword>
<dbReference type="EnsemblMetazoa" id="XM_028280346.2">
    <property type="protein sequence ID" value="XP_028136147.1"/>
    <property type="gene ID" value="LOC114330907"/>
</dbReference>
<protein>
    <recommendedName>
        <fullName evidence="5">Multiple inositol polyphosphate phosphatase 1</fullName>
        <ecNumber evidence="4">3.1.3.62</ecNumber>
        <ecNumber evidence="3">3.1.3.80</ecNumber>
    </recommendedName>
    <alternativeName>
        <fullName evidence="11">2,3-bisphosphoglycerate 3-phosphatase</fullName>
    </alternativeName>
</protein>
<dbReference type="PANTHER" id="PTHR20963:SF8">
    <property type="entry name" value="MULTIPLE INOSITOL POLYPHOSPHATE PHOSPHATASE 1"/>
    <property type="match status" value="1"/>
</dbReference>
<evidence type="ECO:0000256" key="2">
    <source>
        <dbReference type="ARBA" id="ARBA00008422"/>
    </source>
</evidence>
<dbReference type="RefSeq" id="XP_050505051.1">
    <property type="nucleotide sequence ID" value="XM_050649094.1"/>
</dbReference>
<comment type="catalytic activity">
    <reaction evidence="15">
        <text>(2R)-2,3-bisphosphoglycerate + H2O = (2R)-2-phosphoglycerate + phosphate</text>
        <dbReference type="Rhea" id="RHEA:27381"/>
        <dbReference type="ChEBI" id="CHEBI:15377"/>
        <dbReference type="ChEBI" id="CHEBI:43474"/>
        <dbReference type="ChEBI" id="CHEBI:58248"/>
        <dbReference type="ChEBI" id="CHEBI:58289"/>
        <dbReference type="EC" id="3.1.3.80"/>
    </reaction>
    <physiologicalReaction direction="left-to-right" evidence="15">
        <dbReference type="Rhea" id="RHEA:27382"/>
    </physiologicalReaction>
</comment>
<dbReference type="EnsemblMetazoa" id="XM_028280345.2">
    <property type="protein sequence ID" value="XP_028136146.1"/>
    <property type="gene ID" value="LOC114330907"/>
</dbReference>
<dbReference type="GeneID" id="114330907"/>
<dbReference type="EnsemblMetazoa" id="XM_050649094.1">
    <property type="protein sequence ID" value="XP_050505051.1"/>
    <property type="gene ID" value="LOC114330907"/>
</dbReference>
<evidence type="ECO:0000256" key="3">
    <source>
        <dbReference type="ARBA" id="ARBA00012976"/>
    </source>
</evidence>
<dbReference type="InterPro" id="IPR029033">
    <property type="entry name" value="His_PPase_superfam"/>
</dbReference>
<dbReference type="SUPFAM" id="SSF53254">
    <property type="entry name" value="Phosphoglycerate mutase-like"/>
    <property type="match status" value="1"/>
</dbReference>
<keyword evidence="10" id="KW-0325">Glycoprotein</keyword>
<dbReference type="GO" id="GO:0052745">
    <property type="term" value="F:inositol phosphate phosphatase activity"/>
    <property type="evidence" value="ECO:0007669"/>
    <property type="project" value="TreeGrafter"/>
</dbReference>
<keyword evidence="20" id="KW-1185">Reference proteome</keyword>
<dbReference type="EnsemblMetazoa" id="XM_050649114.1">
    <property type="protein sequence ID" value="XP_050505071.1"/>
    <property type="gene ID" value="LOC114330907"/>
</dbReference>
<evidence type="ECO:0000313" key="19">
    <source>
        <dbReference type="EnsemblMetazoa" id="XP_028136146.1"/>
    </source>
</evidence>
<dbReference type="Gene3D" id="3.40.50.1240">
    <property type="entry name" value="Phosphoglycerate mutase-like"/>
    <property type="match status" value="1"/>
</dbReference>
<evidence type="ECO:0000256" key="1">
    <source>
        <dbReference type="ARBA" id="ARBA00004236"/>
    </source>
</evidence>
<comment type="subcellular location">
    <subcellularLocation>
        <location evidence="1">Cell membrane</location>
    </subcellularLocation>
</comment>
<evidence type="ECO:0000256" key="10">
    <source>
        <dbReference type="ARBA" id="ARBA00023180"/>
    </source>
</evidence>
<evidence type="ECO:0000313" key="23">
    <source>
        <dbReference type="RefSeq" id="XP_028136148.1"/>
    </source>
</evidence>
<reference evidence="21 22" key="1">
    <citation type="submission" date="2025-04" db="UniProtKB">
        <authorList>
            <consortium name="RefSeq"/>
        </authorList>
    </citation>
    <scope>IDENTIFICATION</scope>
    <source>
        <tissue evidence="21 22">Whole insect</tissue>
    </source>
</reference>
<evidence type="ECO:0000256" key="16">
    <source>
        <dbReference type="SAM" id="MobiDB-lite"/>
    </source>
</evidence>
<dbReference type="KEGG" id="dvv:114330907"/>
<evidence type="ECO:0000313" key="21">
    <source>
        <dbReference type="RefSeq" id="XP_028136146.1"/>
    </source>
</evidence>
<dbReference type="Proteomes" id="UP001652700">
    <property type="component" value="Unplaced"/>
</dbReference>
<gene>
    <name evidence="21 22 23" type="primary">LOC114330907</name>
</gene>
<evidence type="ECO:0000256" key="15">
    <source>
        <dbReference type="ARBA" id="ARBA00043832"/>
    </source>
</evidence>
<evidence type="ECO:0000313" key="22">
    <source>
        <dbReference type="RefSeq" id="XP_028136147.1"/>
    </source>
</evidence>
<feature type="transmembrane region" description="Helical" evidence="17">
    <location>
        <begin position="547"/>
        <end position="564"/>
    </location>
</feature>
<dbReference type="RefSeq" id="XP_050505071.1">
    <property type="nucleotide sequence ID" value="XM_050649114.1"/>
</dbReference>
<dbReference type="GO" id="GO:0003993">
    <property type="term" value="F:acid phosphatase activity"/>
    <property type="evidence" value="ECO:0007669"/>
    <property type="project" value="TreeGrafter"/>
</dbReference>
<dbReference type="RefSeq" id="XP_050505078.1">
    <property type="nucleotide sequence ID" value="XM_050649121.1"/>
</dbReference>
<evidence type="ECO:0000256" key="14">
    <source>
        <dbReference type="ARBA" id="ARBA00043691"/>
    </source>
</evidence>
<feature type="signal peptide" evidence="18">
    <location>
        <begin position="1"/>
        <end position="18"/>
    </location>
</feature>
<evidence type="ECO:0000256" key="4">
    <source>
        <dbReference type="ARBA" id="ARBA00013040"/>
    </source>
</evidence>
<dbReference type="OrthoDB" id="6509975at2759"/>
<keyword evidence="17" id="KW-0812">Transmembrane</keyword>
<feature type="region of interest" description="Disordered" evidence="16">
    <location>
        <begin position="25"/>
        <end position="106"/>
    </location>
</feature>
<proteinExistence type="inferred from homology"/>
<dbReference type="EnsemblMetazoa" id="XM_050649106.1">
    <property type="protein sequence ID" value="XP_050505063.1"/>
    <property type="gene ID" value="LOC114330907"/>
</dbReference>
<evidence type="ECO:0000256" key="18">
    <source>
        <dbReference type="SAM" id="SignalP"/>
    </source>
</evidence>
<reference evidence="19" key="2">
    <citation type="submission" date="2025-05" db="UniProtKB">
        <authorList>
            <consortium name="EnsemblMetazoa"/>
        </authorList>
    </citation>
    <scope>IDENTIFICATION</scope>
</reference>
<keyword evidence="9 17" id="KW-0472">Membrane</keyword>
<dbReference type="EC" id="3.1.3.62" evidence="4"/>
<evidence type="ECO:0000256" key="13">
    <source>
        <dbReference type="ARBA" id="ARBA00043671"/>
    </source>
</evidence>
<dbReference type="AlphaFoldDB" id="A0A6P7FT63"/>
<dbReference type="RefSeq" id="XP_028136146.1">
    <property type="nucleotide sequence ID" value="XM_028280345.1"/>
</dbReference>
<dbReference type="EnsemblMetazoa" id="XM_050649123.1">
    <property type="protein sequence ID" value="XP_050505080.1"/>
    <property type="gene ID" value="LOC114330907"/>
</dbReference>
<dbReference type="RefSeq" id="XP_028136147.1">
    <property type="nucleotide sequence ID" value="XM_028280346.1"/>
</dbReference>
<dbReference type="RefSeq" id="XP_050505082.1">
    <property type="nucleotide sequence ID" value="XM_050649125.1"/>
</dbReference>
<keyword evidence="8" id="KW-0378">Hydrolase</keyword>
<comment type="catalytic activity">
    <reaction evidence="14">
        <text>1D-myo-inositol hexakisphosphate + H2O = 1D-myo-inositol 1,2,4,5,6-pentakisphosphate + phosphate</text>
        <dbReference type="Rhea" id="RHEA:16989"/>
        <dbReference type="ChEBI" id="CHEBI:15377"/>
        <dbReference type="ChEBI" id="CHEBI:43474"/>
        <dbReference type="ChEBI" id="CHEBI:57798"/>
        <dbReference type="ChEBI" id="CHEBI:58130"/>
        <dbReference type="EC" id="3.1.3.62"/>
    </reaction>
    <physiologicalReaction direction="left-to-right" evidence="14">
        <dbReference type="Rhea" id="RHEA:16990"/>
    </physiologicalReaction>
</comment>
<dbReference type="PANTHER" id="PTHR20963">
    <property type="entry name" value="MULTIPLE INOSITOL POLYPHOSPHATE PHOSPHATASE-RELATED"/>
    <property type="match status" value="1"/>
</dbReference>
<comment type="catalytic activity">
    <reaction evidence="13">
        <text>1D-myo-inositol 1,2,4,5,6-pentakisphosphate + H2O = 1D-myo-inositol 1,2,5,6-tetrakisphosphate + phosphate</text>
        <dbReference type="Rhea" id="RHEA:77115"/>
        <dbReference type="ChEBI" id="CHEBI:15377"/>
        <dbReference type="ChEBI" id="CHEBI:43474"/>
        <dbReference type="ChEBI" id="CHEBI:57798"/>
        <dbReference type="ChEBI" id="CHEBI:195535"/>
        <dbReference type="EC" id="3.1.3.62"/>
    </reaction>
    <physiologicalReaction direction="left-to-right" evidence="13">
        <dbReference type="Rhea" id="RHEA:77116"/>
    </physiologicalReaction>
</comment>
<dbReference type="CDD" id="cd07061">
    <property type="entry name" value="HP_HAP_like"/>
    <property type="match status" value="1"/>
</dbReference>
<evidence type="ECO:0000256" key="8">
    <source>
        <dbReference type="ARBA" id="ARBA00022801"/>
    </source>
</evidence>
<sequence>MIYLKISTACLLLMLVAAQDNYPNYNNPNNNNNNNNPNYNNQNYNPQNNYDRQNGFNNPQNNFNGDPNYGSNTNYGSNPNYNNNNNNNNNNNYNNNNPNFNNQNFNGQPTDSGDCCEEYCYVDDHEPYLYFGTKTAYDSLNRRSGNQHVIPDCQPVQFWSIIRHGAELPDSDTIRALRNMNRLHEDILRNHEQRRTYPDKGRLCNKDYDIFKRWRFNESISESRANGLSEQGRNDMKLLARRYKTKYSEILQNNYDSQSYSFQHSPENRESFEAYISGLFDDDVRNVVHANILNGDRLTRPTQNCPRWQEIENSQFQIGSEIQRFKERQEYQKMMRDVFRKLGYRYTLNSTVIDDIYNMCRYEKAWNPQPRSPWCVAFNKNQLKVLEYAEDLKYYFEAGYGNRMAERIGCNPLKDFYERFERTVNGNNDGNKASFIFTQTETFLSTLVALGIAKDYTPLNSENFFQQSRRNWKTSTISPFAANLVATLYECNRDEKYRVVFFLNESPVEFPDCSVGLCNWSTVQRKYQDLVRDCDINKFCSGNNGAGVTYAAYGLFVIMSILALRL</sequence>
<evidence type="ECO:0000313" key="20">
    <source>
        <dbReference type="Proteomes" id="UP001652700"/>
    </source>
</evidence>
<evidence type="ECO:0000256" key="11">
    <source>
        <dbReference type="ARBA" id="ARBA00031642"/>
    </source>
</evidence>
<dbReference type="FunFam" id="3.40.50.1240:FF:000014">
    <property type="entry name" value="Multiple inositol polyphosphate phosphatase 1"/>
    <property type="match status" value="1"/>
</dbReference>
<evidence type="ECO:0000256" key="6">
    <source>
        <dbReference type="ARBA" id="ARBA00022475"/>
    </source>
</evidence>
<evidence type="ECO:0000256" key="5">
    <source>
        <dbReference type="ARBA" id="ARBA00018097"/>
    </source>
</evidence>
<dbReference type="RefSeq" id="XP_050505063.1">
    <property type="nucleotide sequence ID" value="XM_050649106.1"/>
</dbReference>
<dbReference type="RefSeq" id="XP_050505080.1">
    <property type="nucleotide sequence ID" value="XM_050649123.1"/>
</dbReference>
<dbReference type="GO" id="GO:0034417">
    <property type="term" value="F:bisphosphoglycerate 3-phosphatase activity"/>
    <property type="evidence" value="ECO:0007669"/>
    <property type="project" value="UniProtKB-EC"/>
</dbReference>
<dbReference type="EnsemblMetazoa" id="XM_028280347.2">
    <property type="protein sequence ID" value="XP_028136148.1"/>
    <property type="gene ID" value="LOC114330907"/>
</dbReference>
<dbReference type="EnsemblMetazoa" id="XM_050649118.1">
    <property type="protein sequence ID" value="XP_050505075.1"/>
    <property type="gene ID" value="LOC114330907"/>
</dbReference>
<dbReference type="EC" id="3.1.3.80" evidence="3"/>
<dbReference type="Pfam" id="PF00328">
    <property type="entry name" value="His_Phos_2"/>
    <property type="match status" value="1"/>
</dbReference>
<keyword evidence="7 18" id="KW-0732">Signal</keyword>
<evidence type="ECO:0000256" key="17">
    <source>
        <dbReference type="SAM" id="Phobius"/>
    </source>
</evidence>
<comment type="catalytic activity">
    <reaction evidence="12">
        <text>1D-myo-inositol 1,2,5,6-tetrakisphosphate + H2O = 1D-myo-inositol 1,2,6-trisphosphate + phosphate</text>
        <dbReference type="Rhea" id="RHEA:77119"/>
        <dbReference type="ChEBI" id="CHEBI:15377"/>
        <dbReference type="ChEBI" id="CHEBI:43474"/>
        <dbReference type="ChEBI" id="CHEBI:195535"/>
        <dbReference type="ChEBI" id="CHEBI:195537"/>
        <dbReference type="EC" id="3.1.3.62"/>
    </reaction>
    <physiologicalReaction direction="left-to-right" evidence="12">
        <dbReference type="Rhea" id="RHEA:77120"/>
    </physiologicalReaction>
</comment>
<evidence type="ECO:0000256" key="12">
    <source>
        <dbReference type="ARBA" id="ARBA00043668"/>
    </source>
</evidence>
<comment type="similarity">
    <text evidence="2">Belongs to the histidine acid phosphatase family. MINPP1 subfamily.</text>
</comment>
<feature type="chain" id="PRO_5044650963" description="Multiple inositol polyphosphate phosphatase 1" evidence="18">
    <location>
        <begin position="19"/>
        <end position="566"/>
    </location>
</feature>